<dbReference type="EMBL" id="AEWX01000006">
    <property type="protein sequence ID" value="EGC20864.1"/>
    <property type="molecule type" value="Genomic_DNA"/>
</dbReference>
<comment type="caution">
    <text evidence="2">The sequence shown here is derived from an EMBL/GenBank/DDBJ whole genome shotgun (WGS) entry which is preliminary data.</text>
</comment>
<dbReference type="HOGENOM" id="CLU_2808854_0_0_10"/>
<dbReference type="STRING" id="888743.HMPREF9141_0578"/>
<dbReference type="Proteomes" id="UP000005697">
    <property type="component" value="Unassembled WGS sequence"/>
</dbReference>
<gene>
    <name evidence="2" type="ORF">HMPREF9141_0578</name>
</gene>
<protein>
    <submittedName>
        <fullName evidence="2">Uncharacterized protein</fullName>
    </submittedName>
</protein>
<name>F0F4R2_9BACT</name>
<evidence type="ECO:0000313" key="2">
    <source>
        <dbReference type="EMBL" id="EGC20864.1"/>
    </source>
</evidence>
<keyword evidence="3" id="KW-1185">Reference proteome</keyword>
<evidence type="ECO:0000256" key="1">
    <source>
        <dbReference type="SAM" id="MobiDB-lite"/>
    </source>
</evidence>
<dbReference type="AlphaFoldDB" id="F0F4R2"/>
<reference evidence="2 3" key="1">
    <citation type="submission" date="2011-01" db="EMBL/GenBank/DDBJ databases">
        <authorList>
            <person name="Muzny D."/>
            <person name="Qin X."/>
            <person name="Deng J."/>
            <person name="Jiang H."/>
            <person name="Liu Y."/>
            <person name="Qu J."/>
            <person name="Song X.-Z."/>
            <person name="Zhang L."/>
            <person name="Thornton R."/>
            <person name="Coyle M."/>
            <person name="Francisco L."/>
            <person name="Jackson L."/>
            <person name="Javaid M."/>
            <person name="Korchina V."/>
            <person name="Kovar C."/>
            <person name="Mata R."/>
            <person name="Mathew T."/>
            <person name="Ngo R."/>
            <person name="Nguyen L."/>
            <person name="Nguyen N."/>
            <person name="Okwuonu G."/>
            <person name="Ongeri F."/>
            <person name="Pham C."/>
            <person name="Simmons D."/>
            <person name="Wilczek-Boney K."/>
            <person name="Hale W."/>
            <person name="Jakkamsetti A."/>
            <person name="Pham P."/>
            <person name="Ruth R."/>
            <person name="San Lucas F."/>
            <person name="Warren J."/>
            <person name="Zhang J."/>
            <person name="Zhao Z."/>
            <person name="Zhou C."/>
            <person name="Zhu D."/>
            <person name="Lee S."/>
            <person name="Bess C."/>
            <person name="Blankenburg K."/>
            <person name="Forbes L."/>
            <person name="Fu Q."/>
            <person name="Gubbala S."/>
            <person name="Hirani K."/>
            <person name="Jayaseelan J.C."/>
            <person name="Lara F."/>
            <person name="Munidasa M."/>
            <person name="Palculict T."/>
            <person name="Patil S."/>
            <person name="Pu L.-L."/>
            <person name="Saada N."/>
            <person name="Tang L."/>
            <person name="Weissenberger G."/>
            <person name="Zhu Y."/>
            <person name="Hemphill L."/>
            <person name="Shang Y."/>
            <person name="Youmans B."/>
            <person name="Ayvaz T."/>
            <person name="Ross M."/>
            <person name="Santibanez J."/>
            <person name="Aqrawi P."/>
            <person name="Gross S."/>
            <person name="Joshi V."/>
            <person name="Fowler G."/>
            <person name="Nazareth L."/>
            <person name="Reid J."/>
            <person name="Worley K."/>
            <person name="Petrosino J."/>
            <person name="Highlander S."/>
            <person name="Gibbs R."/>
        </authorList>
    </citation>
    <scope>NUCLEOTIDE SEQUENCE [LARGE SCALE GENOMIC DNA]</scope>
    <source>
        <strain evidence="2 3">DSM 16608</strain>
    </source>
</reference>
<feature type="compositionally biased region" description="Polar residues" evidence="1">
    <location>
        <begin position="52"/>
        <end position="67"/>
    </location>
</feature>
<sequence length="67" mass="6973">MTPDRNRPGSSRTVPNRLGTGVPDLGNRSTDGREQGSQWVGNNFPAPCPGSPSVSSAPNGQSRKLPA</sequence>
<proteinExistence type="predicted"/>
<accession>F0F4R2</accession>
<feature type="region of interest" description="Disordered" evidence="1">
    <location>
        <begin position="1"/>
        <end position="67"/>
    </location>
</feature>
<organism evidence="2 3">
    <name type="scientific">Prevotella multiformis DSM 16608</name>
    <dbReference type="NCBI Taxonomy" id="888743"/>
    <lineage>
        <taxon>Bacteria</taxon>
        <taxon>Pseudomonadati</taxon>
        <taxon>Bacteroidota</taxon>
        <taxon>Bacteroidia</taxon>
        <taxon>Bacteroidales</taxon>
        <taxon>Prevotellaceae</taxon>
        <taxon>Prevotella</taxon>
    </lineage>
</organism>
<evidence type="ECO:0000313" key="3">
    <source>
        <dbReference type="Proteomes" id="UP000005697"/>
    </source>
</evidence>